<feature type="compositionally biased region" description="Acidic residues" evidence="5">
    <location>
        <begin position="12"/>
        <end position="41"/>
    </location>
</feature>
<dbReference type="PROSITE" id="PS50090">
    <property type="entry name" value="MYB_LIKE"/>
    <property type="match status" value="4"/>
</dbReference>
<sequence length="900" mass="102993">METDERQSPEQEYSEEDNAEIEDEQYPIDMDDLLSDESDNDDLVDNEEELANLLRSQNLIADYLRLKGISSSQAQAQTQTQTHEMQMDVDTSIHHVAAQKQASSSNSAGEASQNLTTDNLAHSTIHQFEPHAPLQSPTREAQDSSALLEGLLAIDGAPTTTPLIPSMSFIRHSRPHGTTAEPEHTISLDGQQMEDIRKGTNPTPIDGDVQHNKPPPIWVTPEENARLTSIIRKRAKDSLDINRMFQQAIKKQLQEVEKAYARNTAQRAQLKNTIDTRMFAERAPVLLPSTNARLGPPYFIDQDSNVAPDNDDTIKRKRKDLVVTEYAKRWTKKEREDLKKGVISENKRLLFDKFTETGDIAGIESLDKAPDVEMMLNTKGLDWSRIAQRFVDTRTASECLIRWTGHDHPGINKAAWTRGELDKLDKLVQKHQERNWIQIALDLDTNRTGAECFKMYQTRKTKVYSRAPWTPEENSILTEAVRLFGEQNWQRISNCVETRSPAQCIHHWTKSLNPVIRRGRWLEEEDGALRAAIEVYGTTRWVKIQQHILGRTDVQCRERYMNVLSPDVKSGPWTVAESEKLKELVETHGDKKWALVASLMDGRTDNQCARRYKMIVQDKKERKRKRKATREYLSIHRRKGRTTISQLPDPVRHKAEIRKAAAQLRRKKRFEEFLQRKREKESMRAMKHQEKSLQLEYDIFTERQRSIYDLWNERWGHRVDPIEKVFNLGIPTRPIAPKDRTENDPSIVDFVPPNPASTLRPGRVRPVPPCVATLDAFSRLIKKGMHPSGGFNLNHVIGDEIAGADPPVTVPLTVEEQQQPEYVELAERFEATFMWPMMMGMLHMGTARDTVRTDPKTDPKTRRGRARGIGRKHTNTDTTTAETETEAAAMSTSTSTSTLQ</sequence>
<dbReference type="GO" id="GO:0042795">
    <property type="term" value="P:snRNA transcription by RNA polymerase II"/>
    <property type="evidence" value="ECO:0007669"/>
    <property type="project" value="TreeGrafter"/>
</dbReference>
<feature type="compositionally biased region" description="Basic and acidic residues" evidence="5">
    <location>
        <begin position="849"/>
        <end position="861"/>
    </location>
</feature>
<feature type="domain" description="Myb-like" evidence="6">
    <location>
        <begin position="461"/>
        <end position="512"/>
    </location>
</feature>
<dbReference type="InterPro" id="IPR051575">
    <property type="entry name" value="Myb-like_DNA-bd"/>
</dbReference>
<evidence type="ECO:0000313" key="9">
    <source>
        <dbReference type="Proteomes" id="UP000703661"/>
    </source>
</evidence>
<dbReference type="PANTHER" id="PTHR46621">
    <property type="entry name" value="SNRNA-ACTIVATING PROTEIN COMPLEX SUBUNIT 4"/>
    <property type="match status" value="1"/>
</dbReference>
<protein>
    <submittedName>
        <fullName evidence="8">Myb-like DNA-binding domain protein</fullName>
    </submittedName>
</protein>
<dbReference type="Pfam" id="PF13921">
    <property type="entry name" value="Myb_DNA-bind_6"/>
    <property type="match status" value="1"/>
</dbReference>
<dbReference type="GO" id="GO:0042796">
    <property type="term" value="P:snRNA transcription by RNA polymerase III"/>
    <property type="evidence" value="ECO:0007669"/>
    <property type="project" value="TreeGrafter"/>
</dbReference>
<feature type="compositionally biased region" description="Low complexity" evidence="5">
    <location>
        <begin position="876"/>
        <end position="900"/>
    </location>
</feature>
<keyword evidence="9" id="KW-1185">Reference proteome</keyword>
<evidence type="ECO:0000256" key="5">
    <source>
        <dbReference type="SAM" id="MobiDB-lite"/>
    </source>
</evidence>
<dbReference type="SMART" id="SM00717">
    <property type="entry name" value="SANT"/>
    <property type="match status" value="5"/>
</dbReference>
<dbReference type="PROSITE" id="PS51294">
    <property type="entry name" value="HTH_MYB"/>
    <property type="match status" value="4"/>
</dbReference>
<dbReference type="GO" id="GO:0000978">
    <property type="term" value="F:RNA polymerase II cis-regulatory region sequence-specific DNA binding"/>
    <property type="evidence" value="ECO:0007669"/>
    <property type="project" value="TreeGrafter"/>
</dbReference>
<evidence type="ECO:0000256" key="1">
    <source>
        <dbReference type="ARBA" id="ARBA00023015"/>
    </source>
</evidence>
<accession>A0A9P6T341</accession>
<evidence type="ECO:0000259" key="6">
    <source>
        <dbReference type="PROSITE" id="PS50090"/>
    </source>
</evidence>
<dbReference type="EMBL" id="JAAAID010000164">
    <property type="protein sequence ID" value="KAG0021356.1"/>
    <property type="molecule type" value="Genomic_DNA"/>
</dbReference>
<dbReference type="PANTHER" id="PTHR46621:SF1">
    <property type="entry name" value="SNRNA-ACTIVATING PROTEIN COMPLEX SUBUNIT 4"/>
    <property type="match status" value="1"/>
</dbReference>
<feature type="domain" description="Myb-like" evidence="6">
    <location>
        <begin position="408"/>
        <end position="460"/>
    </location>
</feature>
<dbReference type="CDD" id="cd00167">
    <property type="entry name" value="SANT"/>
    <property type="match status" value="4"/>
</dbReference>
<dbReference type="AlphaFoldDB" id="A0A9P6T341"/>
<feature type="domain" description="HTH myb-type" evidence="7">
    <location>
        <begin position="569"/>
        <end position="620"/>
    </location>
</feature>
<feature type="domain" description="HTH myb-type" evidence="7">
    <location>
        <begin position="408"/>
        <end position="463"/>
    </location>
</feature>
<reference evidence="8" key="1">
    <citation type="journal article" date="2020" name="Fungal Divers.">
        <title>Resolving the Mortierellaceae phylogeny through synthesis of multi-gene phylogenetics and phylogenomics.</title>
        <authorList>
            <person name="Vandepol N."/>
            <person name="Liber J."/>
            <person name="Desiro A."/>
            <person name="Na H."/>
            <person name="Kennedy M."/>
            <person name="Barry K."/>
            <person name="Grigoriev I.V."/>
            <person name="Miller A.N."/>
            <person name="O'Donnell K."/>
            <person name="Stajich J.E."/>
            <person name="Bonito G."/>
        </authorList>
    </citation>
    <scope>NUCLEOTIDE SEQUENCE</scope>
    <source>
        <strain evidence="8">NRRL 2769</strain>
    </source>
</reference>
<evidence type="ECO:0000313" key="8">
    <source>
        <dbReference type="EMBL" id="KAG0021356.1"/>
    </source>
</evidence>
<feature type="domain" description="HTH myb-type" evidence="7">
    <location>
        <begin position="513"/>
        <end position="568"/>
    </location>
</feature>
<keyword evidence="1" id="KW-0805">Transcription regulation</keyword>
<organism evidence="8 9">
    <name type="scientific">Entomortierella chlamydospora</name>
    <dbReference type="NCBI Taxonomy" id="101097"/>
    <lineage>
        <taxon>Eukaryota</taxon>
        <taxon>Fungi</taxon>
        <taxon>Fungi incertae sedis</taxon>
        <taxon>Mucoromycota</taxon>
        <taxon>Mortierellomycotina</taxon>
        <taxon>Mortierellomycetes</taxon>
        <taxon>Mortierellales</taxon>
        <taxon>Mortierellaceae</taxon>
        <taxon>Entomortierella</taxon>
    </lineage>
</organism>
<name>A0A9P6T341_9FUNG</name>
<feature type="region of interest" description="Disordered" evidence="5">
    <location>
        <begin position="1"/>
        <end position="41"/>
    </location>
</feature>
<dbReference type="Gene3D" id="1.10.10.60">
    <property type="entry name" value="Homeodomain-like"/>
    <property type="match status" value="5"/>
</dbReference>
<proteinExistence type="predicted"/>
<evidence type="ECO:0000256" key="2">
    <source>
        <dbReference type="ARBA" id="ARBA00023125"/>
    </source>
</evidence>
<feature type="domain" description="Myb-like" evidence="6">
    <location>
        <begin position="565"/>
        <end position="616"/>
    </location>
</feature>
<dbReference type="GO" id="GO:0019185">
    <property type="term" value="C:snRNA-activating protein complex"/>
    <property type="evidence" value="ECO:0007669"/>
    <property type="project" value="TreeGrafter"/>
</dbReference>
<comment type="caution">
    <text evidence="8">The sequence shown here is derived from an EMBL/GenBank/DDBJ whole genome shotgun (WGS) entry which is preliminary data.</text>
</comment>
<dbReference type="Proteomes" id="UP000703661">
    <property type="component" value="Unassembled WGS sequence"/>
</dbReference>
<feature type="compositionally biased region" description="Basic residues" evidence="5">
    <location>
        <begin position="862"/>
        <end position="873"/>
    </location>
</feature>
<evidence type="ECO:0000256" key="4">
    <source>
        <dbReference type="ARBA" id="ARBA00023242"/>
    </source>
</evidence>
<dbReference type="SUPFAM" id="SSF46689">
    <property type="entry name" value="Homeodomain-like"/>
    <property type="match status" value="3"/>
</dbReference>
<keyword evidence="3" id="KW-0804">Transcription</keyword>
<gene>
    <name evidence="8" type="primary">MYB4R1</name>
    <name evidence="8" type="ORF">BGZ80_002577</name>
</gene>
<feature type="domain" description="Myb-like" evidence="6">
    <location>
        <begin position="513"/>
        <end position="564"/>
    </location>
</feature>
<dbReference type="InterPro" id="IPR017930">
    <property type="entry name" value="Myb_dom"/>
</dbReference>
<keyword evidence="4" id="KW-0539">Nucleus</keyword>
<keyword evidence="2 8" id="KW-0238">DNA-binding</keyword>
<dbReference type="GO" id="GO:0001006">
    <property type="term" value="F:RNA polymerase III type 3 promoter sequence-specific DNA binding"/>
    <property type="evidence" value="ECO:0007669"/>
    <property type="project" value="TreeGrafter"/>
</dbReference>
<evidence type="ECO:0000259" key="7">
    <source>
        <dbReference type="PROSITE" id="PS51294"/>
    </source>
</evidence>
<dbReference type="OrthoDB" id="2143914at2759"/>
<feature type="domain" description="HTH myb-type" evidence="7">
    <location>
        <begin position="466"/>
        <end position="512"/>
    </location>
</feature>
<dbReference type="InterPro" id="IPR009057">
    <property type="entry name" value="Homeodomain-like_sf"/>
</dbReference>
<evidence type="ECO:0000256" key="3">
    <source>
        <dbReference type="ARBA" id="ARBA00023163"/>
    </source>
</evidence>
<dbReference type="InterPro" id="IPR001005">
    <property type="entry name" value="SANT/Myb"/>
</dbReference>
<dbReference type="Pfam" id="PF00249">
    <property type="entry name" value="Myb_DNA-binding"/>
    <property type="match status" value="1"/>
</dbReference>
<feature type="region of interest" description="Disordered" evidence="5">
    <location>
        <begin position="846"/>
        <end position="900"/>
    </location>
</feature>